<dbReference type="RefSeq" id="WP_146797851.1">
    <property type="nucleotide sequence ID" value="NZ_VOLP01000004.1"/>
</dbReference>
<comment type="pathway">
    <text evidence="5">Cofactor biosynthesis; coenzyme A biosynthesis; CoA from (R)-pantothenate: step 5/5.</text>
</comment>
<evidence type="ECO:0000256" key="5">
    <source>
        <dbReference type="HAMAP-Rule" id="MF_00376"/>
    </source>
</evidence>
<evidence type="ECO:0000256" key="1">
    <source>
        <dbReference type="ARBA" id="ARBA00009018"/>
    </source>
</evidence>
<keyword evidence="5 8" id="KW-0808">Transferase</keyword>
<evidence type="ECO:0000256" key="3">
    <source>
        <dbReference type="ARBA" id="ARBA00022840"/>
    </source>
</evidence>
<dbReference type="NCBIfam" id="TIGR00152">
    <property type="entry name" value="dephospho-CoA kinase"/>
    <property type="match status" value="1"/>
</dbReference>
<dbReference type="PROSITE" id="PS51219">
    <property type="entry name" value="DPCK"/>
    <property type="match status" value="1"/>
</dbReference>
<dbReference type="InterPro" id="IPR001977">
    <property type="entry name" value="Depp_CoAkinase"/>
</dbReference>
<evidence type="ECO:0000256" key="2">
    <source>
        <dbReference type="ARBA" id="ARBA00022741"/>
    </source>
</evidence>
<dbReference type="Pfam" id="PF01121">
    <property type="entry name" value="CoaE"/>
    <property type="match status" value="1"/>
</dbReference>
<dbReference type="AlphaFoldDB" id="A0A5C6QUH5"/>
<dbReference type="GO" id="GO:0004140">
    <property type="term" value="F:dephospho-CoA kinase activity"/>
    <property type="evidence" value="ECO:0007669"/>
    <property type="project" value="UniProtKB-UniRule"/>
</dbReference>
<dbReference type="GO" id="GO:0015937">
    <property type="term" value="P:coenzyme A biosynthetic process"/>
    <property type="evidence" value="ECO:0007669"/>
    <property type="project" value="UniProtKB-UniRule"/>
</dbReference>
<comment type="caution">
    <text evidence="8">The sequence shown here is derived from an EMBL/GenBank/DDBJ whole genome shotgun (WGS) entry which is preliminary data.</text>
</comment>
<dbReference type="PANTHER" id="PTHR10695:SF46">
    <property type="entry name" value="BIFUNCTIONAL COENZYME A SYNTHASE-RELATED"/>
    <property type="match status" value="1"/>
</dbReference>
<feature type="binding site" evidence="5">
    <location>
        <begin position="16"/>
        <end position="21"/>
    </location>
    <ligand>
        <name>ATP</name>
        <dbReference type="ChEBI" id="CHEBI:30616"/>
    </ligand>
</feature>
<evidence type="ECO:0000313" key="8">
    <source>
        <dbReference type="EMBL" id="TWX72323.1"/>
    </source>
</evidence>
<keyword evidence="5 8" id="KW-0418">Kinase</keyword>
<keyword evidence="3 5" id="KW-0067">ATP-binding</keyword>
<name>A0A5C6QUH5_9GAMM</name>
<dbReference type="OrthoDB" id="9812943at2"/>
<gene>
    <name evidence="5 8" type="primary">coaE</name>
    <name evidence="7" type="ORF">ESZ26_02865</name>
    <name evidence="8" type="ORF">ESZ27_00500</name>
</gene>
<dbReference type="EMBL" id="VOLR01000003">
    <property type="protein sequence ID" value="TWX62345.1"/>
    <property type="molecule type" value="Genomic_DNA"/>
</dbReference>
<keyword evidence="4 5" id="KW-0173">Coenzyme A biosynthesis</keyword>
<accession>A0A5C6QUH5</accession>
<dbReference type="Proteomes" id="UP000321525">
    <property type="component" value="Unassembled WGS sequence"/>
</dbReference>
<dbReference type="Proteomes" id="UP000321917">
    <property type="component" value="Unassembled WGS sequence"/>
</dbReference>
<evidence type="ECO:0000313" key="10">
    <source>
        <dbReference type="Proteomes" id="UP000321917"/>
    </source>
</evidence>
<comment type="catalytic activity">
    <reaction evidence="5">
        <text>3'-dephospho-CoA + ATP = ADP + CoA + H(+)</text>
        <dbReference type="Rhea" id="RHEA:18245"/>
        <dbReference type="ChEBI" id="CHEBI:15378"/>
        <dbReference type="ChEBI" id="CHEBI:30616"/>
        <dbReference type="ChEBI" id="CHEBI:57287"/>
        <dbReference type="ChEBI" id="CHEBI:57328"/>
        <dbReference type="ChEBI" id="CHEBI:456216"/>
        <dbReference type="EC" id="2.7.1.24"/>
    </reaction>
</comment>
<evidence type="ECO:0000256" key="6">
    <source>
        <dbReference type="NCBIfam" id="TIGR00152"/>
    </source>
</evidence>
<dbReference type="GO" id="GO:0005524">
    <property type="term" value="F:ATP binding"/>
    <property type="evidence" value="ECO:0007669"/>
    <property type="project" value="UniProtKB-UniRule"/>
</dbReference>
<dbReference type="PANTHER" id="PTHR10695">
    <property type="entry name" value="DEPHOSPHO-COA KINASE-RELATED"/>
    <property type="match status" value="1"/>
</dbReference>
<comment type="subcellular location">
    <subcellularLocation>
        <location evidence="5">Cytoplasm</location>
    </subcellularLocation>
</comment>
<organism evidence="8 10">
    <name type="scientific">Colwellia hornerae</name>
    <dbReference type="NCBI Taxonomy" id="89402"/>
    <lineage>
        <taxon>Bacteria</taxon>
        <taxon>Pseudomonadati</taxon>
        <taxon>Pseudomonadota</taxon>
        <taxon>Gammaproteobacteria</taxon>
        <taxon>Alteromonadales</taxon>
        <taxon>Colwelliaceae</taxon>
        <taxon>Colwellia</taxon>
    </lineage>
</organism>
<reference evidence="8 10" key="1">
    <citation type="submission" date="2019-07" db="EMBL/GenBank/DDBJ databases">
        <title>Genomes of sea-ice associated Colwellia species.</title>
        <authorList>
            <person name="Bowman J.P."/>
        </authorList>
    </citation>
    <scope>NUCLEOTIDE SEQUENCE [LARGE SCALE GENOMIC DNA]</scope>
    <source>
        <strain evidence="7 9">ACAM 607</strain>
        <strain evidence="8 10">IC036</strain>
    </source>
</reference>
<proteinExistence type="inferred from homology"/>
<sequence length="204" mass="22546">MTIANKVVIGLTGGIGCGKTTIANFFADLGIDIIDADIAARKVVAPNSNALLQISQHFGKPFIMPDGTLNRPLLRSQIFSNELDKQWLNNLLHPLIRQTMLEEIQQSQSPYCLLVAPLLIENNLQSLVARILVIDISQSAQIKRAVLRDPSSIDEIKRIIASQISREDRLKHADDIIDNSGADLNLIKTSVIKLDQKYRDLAAS</sequence>
<dbReference type="SUPFAM" id="SSF52540">
    <property type="entry name" value="P-loop containing nucleoside triphosphate hydrolases"/>
    <property type="match status" value="1"/>
</dbReference>
<dbReference type="EC" id="2.7.1.24" evidence="5 6"/>
<keyword evidence="9" id="KW-1185">Reference proteome</keyword>
<dbReference type="HAMAP" id="MF_00376">
    <property type="entry name" value="Dephospho_CoA_kinase"/>
    <property type="match status" value="1"/>
</dbReference>
<evidence type="ECO:0000313" key="7">
    <source>
        <dbReference type="EMBL" id="TWX62345.1"/>
    </source>
</evidence>
<dbReference type="Gene3D" id="3.40.50.300">
    <property type="entry name" value="P-loop containing nucleotide triphosphate hydrolases"/>
    <property type="match status" value="1"/>
</dbReference>
<dbReference type="CDD" id="cd02022">
    <property type="entry name" value="DPCK"/>
    <property type="match status" value="1"/>
</dbReference>
<dbReference type="InterPro" id="IPR027417">
    <property type="entry name" value="P-loop_NTPase"/>
</dbReference>
<evidence type="ECO:0000256" key="4">
    <source>
        <dbReference type="ARBA" id="ARBA00022993"/>
    </source>
</evidence>
<comment type="similarity">
    <text evidence="1 5">Belongs to the CoaE family.</text>
</comment>
<comment type="function">
    <text evidence="5">Catalyzes the phosphorylation of the 3'-hydroxyl group of dephosphocoenzyme A to form coenzyme A.</text>
</comment>
<evidence type="ECO:0000313" key="9">
    <source>
        <dbReference type="Proteomes" id="UP000321525"/>
    </source>
</evidence>
<protein>
    <recommendedName>
        <fullName evidence="5 6">Dephospho-CoA kinase</fullName>
        <ecNumber evidence="5 6">2.7.1.24</ecNumber>
    </recommendedName>
    <alternativeName>
        <fullName evidence="5">Dephosphocoenzyme A kinase</fullName>
    </alternativeName>
</protein>
<dbReference type="PROSITE" id="PS51257">
    <property type="entry name" value="PROKAR_LIPOPROTEIN"/>
    <property type="match status" value="1"/>
</dbReference>
<dbReference type="EMBL" id="VOLQ01000001">
    <property type="protein sequence ID" value="TWX72323.1"/>
    <property type="molecule type" value="Genomic_DNA"/>
</dbReference>
<keyword evidence="2 5" id="KW-0547">Nucleotide-binding</keyword>
<keyword evidence="5" id="KW-0963">Cytoplasm</keyword>
<dbReference type="GO" id="GO:0005737">
    <property type="term" value="C:cytoplasm"/>
    <property type="evidence" value="ECO:0007669"/>
    <property type="project" value="UniProtKB-SubCell"/>
</dbReference>
<dbReference type="UniPathway" id="UPA00241">
    <property type="reaction ID" value="UER00356"/>
</dbReference>